<comment type="subcellular location">
    <subcellularLocation>
        <location evidence="1">Cell membrane</location>
        <topology evidence="1">Single-pass membrane protein</topology>
    </subcellularLocation>
</comment>
<evidence type="ECO:0000256" key="3">
    <source>
        <dbReference type="ARBA" id="ARBA00022475"/>
    </source>
</evidence>
<dbReference type="InterPro" id="IPR005311">
    <property type="entry name" value="PBP_dimer"/>
</dbReference>
<sequence length="697" mass="76546">MSSKRSAKFWKKTRKHGYQEVTTGRLYLIFAAVVVLFLGLIARLAYMQLVDQPFYQTKLAKASQKTITSPGVRGQIYDAKGEPLVTNKAFQALFFTRPNKGSSDDMRALALDLAAMVDMTDMMISDRDKRDFVLADSDVYRQVVSDLPREERFDGTGNYLPEATIYANAIASLDQDDLNFSAIEEKAVALYSQMASLGYFETVQLLTDPLTENQVAKLAENQKWKDEGLSVQTAWKREVLPTSLATIIGRVSSQKSGLPEEDAQDYLAKGYALNDRVGTSYLEKQYEPYLQGQREVKDLHLDKDGNVESVQVISESQKGQNLKLTVDLAFQNGVNDILQRYFKEELEKGTTTYSEGLYAVALNPETGAVLAMSGYNHEAESKELEENALGTVTNVFVPGSIVKGATLTAGWETGAIAGNQVLTDQPIVFAESAPIMSWFTSLGTQEVSAVQALQYSSNTYMVQVALKMIGQDYQPNMTVATGQLAQGMSQLRDGFAQYGLGAETGIDLPIESAGFIPQDYDLGHYLTNSFGQFDNYTPMQMAQYVATIANGGQRIAPHLVEGIYANDSQKEIGELVQAIQPQVLNTVGISPENMALIQDGFFQVVNNPSSYSTGKSIGQGATVTISAKTGTAETFVTDKDGKQQEAINTNVVGYAPSDKPQIAVAVVLPHVTDLNSKTSHYIMRDIINLYHQLYPMN</sequence>
<dbReference type="InterPro" id="IPR050515">
    <property type="entry name" value="Beta-lactam/transpept"/>
</dbReference>
<gene>
    <name evidence="13" type="ORF">J2S23_000758</name>
</gene>
<dbReference type="SUPFAM" id="SSF56601">
    <property type="entry name" value="beta-lactamase/transpeptidase-like"/>
    <property type="match status" value="1"/>
</dbReference>
<dbReference type="PANTHER" id="PTHR30627:SF2">
    <property type="entry name" value="PEPTIDOGLYCAN D,D-TRANSPEPTIDASE MRDA"/>
    <property type="match status" value="1"/>
</dbReference>
<evidence type="ECO:0000256" key="10">
    <source>
        <dbReference type="SAM" id="Phobius"/>
    </source>
</evidence>
<dbReference type="Gene3D" id="3.90.1310.10">
    <property type="entry name" value="Penicillin-binding protein 2a (Domain 2)"/>
    <property type="match status" value="1"/>
</dbReference>
<evidence type="ECO:0000256" key="5">
    <source>
        <dbReference type="ARBA" id="ARBA00022960"/>
    </source>
</evidence>
<dbReference type="Proteomes" id="UP001223079">
    <property type="component" value="Unassembled WGS sequence"/>
</dbReference>
<name>A0ABT9YQD8_9STRE</name>
<dbReference type="Gene3D" id="1.10.10.1230">
    <property type="entry name" value="Penicillin-binding protein, N-terminal non-catalytic domain, head sub-domain"/>
    <property type="match status" value="1"/>
</dbReference>
<dbReference type="Gene3D" id="3.40.710.10">
    <property type="entry name" value="DD-peptidase/beta-lactamase superfamily"/>
    <property type="match status" value="1"/>
</dbReference>
<evidence type="ECO:0000256" key="1">
    <source>
        <dbReference type="ARBA" id="ARBA00004162"/>
    </source>
</evidence>
<dbReference type="Pfam" id="PF00905">
    <property type="entry name" value="Transpeptidase"/>
    <property type="match status" value="1"/>
</dbReference>
<evidence type="ECO:0000259" key="11">
    <source>
        <dbReference type="Pfam" id="PF00905"/>
    </source>
</evidence>
<dbReference type="InterPro" id="IPR036138">
    <property type="entry name" value="PBP_dimer_sf"/>
</dbReference>
<keyword evidence="7 10" id="KW-1133">Transmembrane helix</keyword>
<evidence type="ECO:0000256" key="2">
    <source>
        <dbReference type="ARBA" id="ARBA00007171"/>
    </source>
</evidence>
<keyword evidence="13" id="KW-0808">Transferase</keyword>
<keyword evidence="6" id="KW-0573">Peptidoglycan synthesis</keyword>
<evidence type="ECO:0000256" key="8">
    <source>
        <dbReference type="ARBA" id="ARBA00023136"/>
    </source>
</evidence>
<dbReference type="GO" id="GO:0016746">
    <property type="term" value="F:acyltransferase activity"/>
    <property type="evidence" value="ECO:0007669"/>
    <property type="project" value="UniProtKB-KW"/>
</dbReference>
<keyword evidence="3" id="KW-1003">Cell membrane</keyword>
<evidence type="ECO:0000256" key="6">
    <source>
        <dbReference type="ARBA" id="ARBA00022984"/>
    </source>
</evidence>
<dbReference type="InterPro" id="IPR047982">
    <property type="entry name" value="PBP2B"/>
</dbReference>
<accession>A0ABT9YQD8</accession>
<proteinExistence type="inferred from homology"/>
<feature type="transmembrane region" description="Helical" evidence="10">
    <location>
        <begin position="21"/>
        <end position="46"/>
    </location>
</feature>
<keyword evidence="9" id="KW-0961">Cell wall biogenesis/degradation</keyword>
<evidence type="ECO:0000256" key="4">
    <source>
        <dbReference type="ARBA" id="ARBA00022692"/>
    </source>
</evidence>
<keyword evidence="14" id="KW-1185">Reference proteome</keyword>
<evidence type="ECO:0000313" key="13">
    <source>
        <dbReference type="EMBL" id="MDQ0222207.1"/>
    </source>
</evidence>
<keyword evidence="5" id="KW-0133">Cell shape</keyword>
<keyword evidence="4 10" id="KW-0812">Transmembrane</keyword>
<comment type="caution">
    <text evidence="13">The sequence shown here is derived from an EMBL/GenBank/DDBJ whole genome shotgun (WGS) entry which is preliminary data.</text>
</comment>
<feature type="domain" description="Penicillin-binding protein transpeptidase" evidence="11">
    <location>
        <begin position="358"/>
        <end position="687"/>
    </location>
</feature>
<evidence type="ECO:0000256" key="7">
    <source>
        <dbReference type="ARBA" id="ARBA00022989"/>
    </source>
</evidence>
<protein>
    <submittedName>
        <fullName evidence="13">Penicillin-binding protein 2B</fullName>
        <ecNumber evidence="13">2.3.2.-</ecNumber>
    </submittedName>
</protein>
<dbReference type="PANTHER" id="PTHR30627">
    <property type="entry name" value="PEPTIDOGLYCAN D,D-TRANSPEPTIDASE"/>
    <property type="match status" value="1"/>
</dbReference>
<comment type="similarity">
    <text evidence="2">Belongs to the transpeptidase family.</text>
</comment>
<keyword evidence="13" id="KW-0012">Acyltransferase</keyword>
<dbReference type="Pfam" id="PF03717">
    <property type="entry name" value="PBP_dimer"/>
    <property type="match status" value="1"/>
</dbReference>
<dbReference type="InterPro" id="IPR001460">
    <property type="entry name" value="PCN-bd_Tpept"/>
</dbReference>
<dbReference type="NCBIfam" id="NF038278">
    <property type="entry name" value="strep_PBP2B"/>
    <property type="match status" value="1"/>
</dbReference>
<dbReference type="InterPro" id="IPR012338">
    <property type="entry name" value="Beta-lactam/transpept-like"/>
</dbReference>
<organism evidence="13 14">
    <name type="scientific">Streptococcus moroccensis</name>
    <dbReference type="NCBI Taxonomy" id="1451356"/>
    <lineage>
        <taxon>Bacteria</taxon>
        <taxon>Bacillati</taxon>
        <taxon>Bacillota</taxon>
        <taxon>Bacilli</taxon>
        <taxon>Lactobacillales</taxon>
        <taxon>Streptococcaceae</taxon>
        <taxon>Streptococcus</taxon>
    </lineage>
</organism>
<feature type="domain" description="Penicillin-binding protein dimerisation" evidence="12">
    <location>
        <begin position="70"/>
        <end position="309"/>
    </location>
</feature>
<evidence type="ECO:0000256" key="9">
    <source>
        <dbReference type="ARBA" id="ARBA00023316"/>
    </source>
</evidence>
<evidence type="ECO:0000313" key="14">
    <source>
        <dbReference type="Proteomes" id="UP001223079"/>
    </source>
</evidence>
<dbReference type="EMBL" id="JAUSTM010000005">
    <property type="protein sequence ID" value="MDQ0222207.1"/>
    <property type="molecule type" value="Genomic_DNA"/>
</dbReference>
<dbReference type="SUPFAM" id="SSF56519">
    <property type="entry name" value="Penicillin binding protein dimerisation domain"/>
    <property type="match status" value="1"/>
</dbReference>
<keyword evidence="8 10" id="KW-0472">Membrane</keyword>
<evidence type="ECO:0000259" key="12">
    <source>
        <dbReference type="Pfam" id="PF03717"/>
    </source>
</evidence>
<reference evidence="13 14" key="1">
    <citation type="submission" date="2023-07" db="EMBL/GenBank/DDBJ databases">
        <title>Genomic Encyclopedia of Type Strains, Phase IV (KMG-IV): sequencing the most valuable type-strain genomes for metagenomic binning, comparative biology and taxonomic classification.</title>
        <authorList>
            <person name="Goeker M."/>
        </authorList>
    </citation>
    <scope>NUCLEOTIDE SEQUENCE [LARGE SCALE GENOMIC DNA]</scope>
    <source>
        <strain evidence="13 14">DSM 105143</strain>
    </source>
</reference>
<dbReference type="EC" id="2.3.2.-" evidence="13"/>